<accession>A0ABQ7GNQ5</accession>
<dbReference type="PANTHER" id="PTHR23326">
    <property type="entry name" value="CCR4 NOT-RELATED"/>
    <property type="match status" value="1"/>
</dbReference>
<evidence type="ECO:0000259" key="12">
    <source>
        <dbReference type="Pfam" id="PF04065"/>
    </source>
</evidence>
<evidence type="ECO:0000313" key="15">
    <source>
        <dbReference type="Proteomes" id="UP000815325"/>
    </source>
</evidence>
<keyword evidence="9" id="KW-0539">Nucleus</keyword>
<proteinExistence type="inferred from homology"/>
<organism evidence="14 15">
    <name type="scientific">Dunaliella salina</name>
    <name type="common">Green alga</name>
    <name type="synonym">Protococcus salinus</name>
    <dbReference type="NCBI Taxonomy" id="3046"/>
    <lineage>
        <taxon>Eukaryota</taxon>
        <taxon>Viridiplantae</taxon>
        <taxon>Chlorophyta</taxon>
        <taxon>core chlorophytes</taxon>
        <taxon>Chlorophyceae</taxon>
        <taxon>CS clade</taxon>
        <taxon>Chlamydomonadales</taxon>
        <taxon>Dunaliellaceae</taxon>
        <taxon>Dunaliella</taxon>
    </lineage>
</organism>
<dbReference type="Gene3D" id="2.30.30.1020">
    <property type="entry name" value="CCR4-NOT complex subunit 2/3/5, C-terminal domain"/>
    <property type="match status" value="1"/>
</dbReference>
<evidence type="ECO:0000256" key="1">
    <source>
        <dbReference type="ARBA" id="ARBA00004123"/>
    </source>
</evidence>
<dbReference type="InterPro" id="IPR007282">
    <property type="entry name" value="NOT2/3/5_C"/>
</dbReference>
<name>A0ABQ7GNQ5_DUNSA</name>
<evidence type="ECO:0000256" key="3">
    <source>
        <dbReference type="ARBA" id="ARBA00007682"/>
    </source>
</evidence>
<comment type="similarity">
    <text evidence="3">Belongs to the CNOT2/3/5 family.</text>
</comment>
<keyword evidence="7" id="KW-0805">Transcription regulation</keyword>
<keyword evidence="4" id="KW-0963">Cytoplasm</keyword>
<feature type="compositionally biased region" description="Low complexity" evidence="11">
    <location>
        <begin position="273"/>
        <end position="291"/>
    </location>
</feature>
<sequence>MAELRRLKGEIDRTLKKVQEGQEVFEGLWVQVHDCDNSNQREKLEGELKKEIKKLQRLREQIKAWIAGADIKDKQPLMDTRKSIEKDMERFKVCEREMKMAGRAGVAKPTDPKEKAKDDAREWINNSVEALTAKVEESEYELEELGLGGGKKNKKPPPRVAELEEIVGRHKEHMGRLEKVLRCIDNETIHPDELEDLKSDMEMYLSGEGEEDGVDYSQVDVMYDELLDRLDALDQSALAANASAAGGKHGGKGPIQPKGLQQAPNSAVSSMLGASAAPGHKAGAAVSTPAGPASVGAAAGGGAKANGPFTMLRDALLRAATGADAEAASMEPVTLPPAQPVFSTQAAKLVMESCYAPRHPAAVPASYPRTPHEVVDNPALFRKVDPECLFFAFYFQPETYQQYMAAHELKRQSWRFHKHHNAWFQRFTEPSVTSEEYEQGAYVYFDYNIVHDDLQTGWCYRRKENFTFRYDALEDELRVS</sequence>
<comment type="subcellular location">
    <subcellularLocation>
        <location evidence="2">Cytoplasm</location>
    </subcellularLocation>
    <subcellularLocation>
        <location evidence="1">Nucleus</location>
    </subcellularLocation>
</comment>
<evidence type="ECO:0000256" key="11">
    <source>
        <dbReference type="SAM" id="MobiDB-lite"/>
    </source>
</evidence>
<evidence type="ECO:0000313" key="14">
    <source>
        <dbReference type="EMBL" id="KAF5836243.1"/>
    </source>
</evidence>
<evidence type="ECO:0000256" key="4">
    <source>
        <dbReference type="ARBA" id="ARBA00022490"/>
    </source>
</evidence>
<dbReference type="InterPro" id="IPR007207">
    <property type="entry name" value="Not_N"/>
</dbReference>
<evidence type="ECO:0000259" key="13">
    <source>
        <dbReference type="Pfam" id="PF04153"/>
    </source>
</evidence>
<dbReference type="Pfam" id="PF04153">
    <property type="entry name" value="NOT2_3_5_C"/>
    <property type="match status" value="1"/>
</dbReference>
<feature type="domain" description="NOT2/NOT3/NOT5 C-terminal" evidence="13">
    <location>
        <begin position="359"/>
        <end position="473"/>
    </location>
</feature>
<keyword evidence="6" id="KW-0597">Phosphoprotein</keyword>
<feature type="domain" description="CCR4-Not complex component Not N-terminal" evidence="12">
    <location>
        <begin position="5"/>
        <end position="226"/>
    </location>
</feature>
<dbReference type="InterPro" id="IPR040168">
    <property type="entry name" value="Not2/3/5"/>
</dbReference>
<keyword evidence="10" id="KW-0175">Coiled coil</keyword>
<evidence type="ECO:0000256" key="6">
    <source>
        <dbReference type="ARBA" id="ARBA00022553"/>
    </source>
</evidence>
<dbReference type="InterPro" id="IPR038635">
    <property type="entry name" value="CCR4-NOT_su2/3/5_C_sf"/>
</dbReference>
<evidence type="ECO:0000256" key="9">
    <source>
        <dbReference type="ARBA" id="ARBA00023242"/>
    </source>
</evidence>
<gene>
    <name evidence="14" type="ORF">DUNSADRAFT_6255</name>
</gene>
<evidence type="ECO:0000256" key="7">
    <source>
        <dbReference type="ARBA" id="ARBA00023015"/>
    </source>
</evidence>
<keyword evidence="8" id="KW-0804">Transcription</keyword>
<evidence type="ECO:0000256" key="10">
    <source>
        <dbReference type="SAM" id="Coils"/>
    </source>
</evidence>
<comment type="caution">
    <text evidence="14">The sequence shown here is derived from an EMBL/GenBank/DDBJ whole genome shotgun (WGS) entry which is preliminary data.</text>
</comment>
<dbReference type="InterPro" id="IPR012270">
    <property type="entry name" value="CCR4-NOT_su3/5"/>
</dbReference>
<evidence type="ECO:0000256" key="2">
    <source>
        <dbReference type="ARBA" id="ARBA00004496"/>
    </source>
</evidence>
<evidence type="ECO:0000256" key="8">
    <source>
        <dbReference type="ARBA" id="ARBA00023163"/>
    </source>
</evidence>
<protein>
    <submittedName>
        <fullName evidence="14">Not1 N-terminal domain, CCR4-Not complex component-domain-containing protein</fullName>
    </submittedName>
</protein>
<feature type="coiled-coil region" evidence="10">
    <location>
        <begin position="4"/>
        <end position="61"/>
    </location>
</feature>
<dbReference type="Pfam" id="PF04065">
    <property type="entry name" value="Not3"/>
    <property type="match status" value="1"/>
</dbReference>
<keyword evidence="15" id="KW-1185">Reference proteome</keyword>
<dbReference type="Proteomes" id="UP000815325">
    <property type="component" value="Unassembled WGS sequence"/>
</dbReference>
<reference evidence="14" key="1">
    <citation type="submission" date="2017-08" db="EMBL/GenBank/DDBJ databases">
        <authorList>
            <person name="Polle J.E."/>
            <person name="Barry K."/>
            <person name="Cushman J."/>
            <person name="Schmutz J."/>
            <person name="Tran D."/>
            <person name="Hathwaick L.T."/>
            <person name="Yim W.C."/>
            <person name="Jenkins J."/>
            <person name="Mckie-Krisberg Z.M."/>
            <person name="Prochnik S."/>
            <person name="Lindquist E."/>
            <person name="Dockter R.B."/>
            <person name="Adam C."/>
            <person name="Molina H."/>
            <person name="Bunkerborg J."/>
            <person name="Jin E."/>
            <person name="Buchheim M."/>
            <person name="Magnuson J."/>
        </authorList>
    </citation>
    <scope>NUCLEOTIDE SEQUENCE</scope>
    <source>
        <strain evidence="14">CCAP 19/18</strain>
    </source>
</reference>
<feature type="region of interest" description="Disordered" evidence="11">
    <location>
        <begin position="243"/>
        <end position="291"/>
    </location>
</feature>
<evidence type="ECO:0000256" key="5">
    <source>
        <dbReference type="ARBA" id="ARBA00022491"/>
    </source>
</evidence>
<dbReference type="PIRSF" id="PIRSF005290">
    <property type="entry name" value="NOT_su_3_5"/>
    <property type="match status" value="1"/>
</dbReference>
<dbReference type="EMBL" id="MU069669">
    <property type="protein sequence ID" value="KAF5836243.1"/>
    <property type="molecule type" value="Genomic_DNA"/>
</dbReference>
<keyword evidence="5" id="KW-0678">Repressor</keyword>